<dbReference type="GO" id="GO:0008933">
    <property type="term" value="F:peptidoglycan lytic transglycosylase activity"/>
    <property type="evidence" value="ECO:0007669"/>
    <property type="project" value="InterPro"/>
</dbReference>
<sequence>MPVSRRIKKGGLWACGAILFLLLLLWLSQRQFPTHPPAPATSSAMDRIAARWTGDLVETIEKRRFIRALVSYNQTNFFIDRGTPRGIEYELLKAYEAFLNRRHPSADGLKIKVVFTVLPFAELLPALREGRGDIAAAGLTVTDERRKQVAFTRPYFTEISEVLVTHDALPAIESLEDLYGRTLHVLDGSSYIPHLQLLNQSGKRRLRPTIHIVPVDPRLEEEDILQMVNAGIFEMTVADDHIARIWSEVLPDIRVWGDIAIHQGGEIAWAVRPDNPELLADLNAFLATHRQGSLAFNLLVARYYENTHWIRNPLSEPSRQRFAQLMRLFRQYADQYDFDWLKIAALAYQESGLDPNARSHRGAVGIMQVLPRTAAGPAIDIPDIHDLENNIHAGVKYLAYLRDTYFDDPDLALEHRTDFAIAAYNAGPARINRLRRRAAEQGLDPNRWFLNVEHVARQSIGSETVQYVSNVYIYYVAYRTAYELGKLG</sequence>
<dbReference type="SMART" id="SM00062">
    <property type="entry name" value="PBPb"/>
    <property type="match status" value="1"/>
</dbReference>
<dbReference type="Gene3D" id="1.10.530.10">
    <property type="match status" value="1"/>
</dbReference>
<dbReference type="Gene3D" id="3.40.190.10">
    <property type="entry name" value="Periplasmic binding protein-like II"/>
    <property type="match status" value="2"/>
</dbReference>
<dbReference type="GO" id="GO:0009279">
    <property type="term" value="C:cell outer membrane"/>
    <property type="evidence" value="ECO:0007669"/>
    <property type="project" value="UniProtKB-SubCell"/>
</dbReference>
<evidence type="ECO:0000256" key="2">
    <source>
        <dbReference type="ARBA" id="ARBA00007734"/>
    </source>
</evidence>
<keyword evidence="3" id="KW-0732">Signal</keyword>
<dbReference type="InterPro" id="IPR023346">
    <property type="entry name" value="Lysozyme-like_dom_sf"/>
</dbReference>
<evidence type="ECO:0000256" key="4">
    <source>
        <dbReference type="ARBA" id="ARBA00023237"/>
    </source>
</evidence>
<dbReference type="PANTHER" id="PTHR35936">
    <property type="entry name" value="MEMBRANE-BOUND LYTIC MUREIN TRANSGLYCOSYLASE F"/>
    <property type="match status" value="1"/>
</dbReference>
<dbReference type="CDD" id="cd13403">
    <property type="entry name" value="MLTF-like"/>
    <property type="match status" value="1"/>
</dbReference>
<accession>A0AA41R2J3</accession>
<dbReference type="Proteomes" id="UP001165427">
    <property type="component" value="Unassembled WGS sequence"/>
</dbReference>
<dbReference type="Pfam" id="PF01464">
    <property type="entry name" value="SLT"/>
    <property type="match status" value="1"/>
</dbReference>
<comment type="similarity">
    <text evidence="2">Belongs to the transglycosylase Slt family.</text>
</comment>
<keyword evidence="7" id="KW-1185">Reference proteome</keyword>
<dbReference type="InterPro" id="IPR008258">
    <property type="entry name" value="Transglycosylase_SLT_dom_1"/>
</dbReference>
<dbReference type="PANTHER" id="PTHR35936:SF32">
    <property type="entry name" value="MEMBRANE-BOUND LYTIC MUREIN TRANSGLYCOSYLASE F"/>
    <property type="match status" value="1"/>
</dbReference>
<comment type="subcellular location">
    <subcellularLocation>
        <location evidence="1">Cell outer membrane</location>
        <topology evidence="1">Peripheral membrane protein</topology>
    </subcellularLocation>
</comment>
<dbReference type="EMBL" id="JALJRB010000009">
    <property type="protein sequence ID" value="MCJ8500904.1"/>
    <property type="molecule type" value="Genomic_DNA"/>
</dbReference>
<dbReference type="SUPFAM" id="SSF53955">
    <property type="entry name" value="Lysozyme-like"/>
    <property type="match status" value="1"/>
</dbReference>
<comment type="caution">
    <text evidence="6">The sequence shown here is derived from an EMBL/GenBank/DDBJ whole genome shotgun (WGS) entry which is preliminary data.</text>
</comment>
<evidence type="ECO:0000259" key="5">
    <source>
        <dbReference type="SMART" id="SM00062"/>
    </source>
</evidence>
<name>A0AA41R2J3_9BACT</name>
<dbReference type="GO" id="GO:0009253">
    <property type="term" value="P:peptidoglycan catabolic process"/>
    <property type="evidence" value="ECO:0007669"/>
    <property type="project" value="TreeGrafter"/>
</dbReference>
<evidence type="ECO:0000313" key="6">
    <source>
        <dbReference type="EMBL" id="MCJ8500904.1"/>
    </source>
</evidence>
<dbReference type="PROSITE" id="PS00922">
    <property type="entry name" value="TRANSGLYCOSYLASE"/>
    <property type="match status" value="1"/>
</dbReference>
<keyword evidence="4" id="KW-0998">Cell outer membrane</keyword>
<reference evidence="6" key="1">
    <citation type="submission" date="2022-04" db="EMBL/GenBank/DDBJ databases">
        <title>Desulfatitalea alkaliphila sp. nov., a novel anaerobic sulfate-reducing bacterium isolated from terrestrial mud volcano, Taman Peninsula, Russia.</title>
        <authorList>
            <person name="Khomyakova M.A."/>
            <person name="Merkel A.Y."/>
            <person name="Slobodkin A.I."/>
        </authorList>
    </citation>
    <scope>NUCLEOTIDE SEQUENCE</scope>
    <source>
        <strain evidence="6">M08but</strain>
    </source>
</reference>
<keyword evidence="4" id="KW-0472">Membrane</keyword>
<dbReference type="InterPro" id="IPR000189">
    <property type="entry name" value="Transglyc_AS"/>
</dbReference>
<dbReference type="AlphaFoldDB" id="A0AA41R2J3"/>
<dbReference type="InterPro" id="IPR001638">
    <property type="entry name" value="Solute-binding_3/MltF_N"/>
</dbReference>
<protein>
    <submittedName>
        <fullName evidence="6">Lytic transglycosylase F</fullName>
    </submittedName>
</protein>
<evidence type="ECO:0000256" key="1">
    <source>
        <dbReference type="ARBA" id="ARBA00004339"/>
    </source>
</evidence>
<dbReference type="CDD" id="cd01009">
    <property type="entry name" value="PBP2_YfhD_N"/>
    <property type="match status" value="1"/>
</dbReference>
<dbReference type="RefSeq" id="WP_246906680.1">
    <property type="nucleotide sequence ID" value="NZ_JALJRB010000009.1"/>
</dbReference>
<organism evidence="6 7">
    <name type="scientific">Desulfatitalea alkaliphila</name>
    <dbReference type="NCBI Taxonomy" id="2929485"/>
    <lineage>
        <taxon>Bacteria</taxon>
        <taxon>Pseudomonadati</taxon>
        <taxon>Thermodesulfobacteriota</taxon>
        <taxon>Desulfobacteria</taxon>
        <taxon>Desulfobacterales</taxon>
        <taxon>Desulfosarcinaceae</taxon>
        <taxon>Desulfatitalea</taxon>
    </lineage>
</organism>
<proteinExistence type="inferred from homology"/>
<gene>
    <name evidence="6" type="ORF">MRX98_10005</name>
</gene>
<dbReference type="SUPFAM" id="SSF53850">
    <property type="entry name" value="Periplasmic binding protein-like II"/>
    <property type="match status" value="1"/>
</dbReference>
<dbReference type="Pfam" id="PF00497">
    <property type="entry name" value="SBP_bac_3"/>
    <property type="match status" value="1"/>
</dbReference>
<feature type="domain" description="Solute-binding protein family 3/N-terminal" evidence="5">
    <location>
        <begin position="65"/>
        <end position="306"/>
    </location>
</feature>
<evidence type="ECO:0000313" key="7">
    <source>
        <dbReference type="Proteomes" id="UP001165427"/>
    </source>
</evidence>
<evidence type="ECO:0000256" key="3">
    <source>
        <dbReference type="ARBA" id="ARBA00022729"/>
    </source>
</evidence>